<dbReference type="GO" id="GO:0160105">
    <property type="term" value="F:tRNA (adenine(22)-N1)-methyltransferase activity"/>
    <property type="evidence" value="ECO:0007669"/>
    <property type="project" value="InterPro"/>
</dbReference>
<evidence type="ECO:0000313" key="2">
    <source>
        <dbReference type="Proteomes" id="UP000239250"/>
    </source>
</evidence>
<reference evidence="2" key="1">
    <citation type="submission" date="2018-02" db="EMBL/GenBank/DDBJ databases">
        <title>Firefly genomes illuminate parallel origins of bioluminescence in beetles.</title>
        <authorList>
            <person name="Fallon T.R."/>
            <person name="Lower S.E.S."/>
            <person name="Behringer M."/>
            <person name="Weng J.-K."/>
        </authorList>
    </citation>
    <scope>NUCLEOTIDE SEQUENCE [LARGE SCALE GENOMIC DNA]</scope>
</reference>
<dbReference type="Proteomes" id="UP000239250">
    <property type="component" value="Chromosome"/>
</dbReference>
<dbReference type="GO" id="GO:0032259">
    <property type="term" value="P:methylation"/>
    <property type="evidence" value="ECO:0007669"/>
    <property type="project" value="UniProtKB-KW"/>
</dbReference>
<dbReference type="PANTHER" id="PTHR38451:SF1">
    <property type="entry name" value="TRNA (ADENINE(22)-N(1))-METHYLTRANSFERASE"/>
    <property type="match status" value="1"/>
</dbReference>
<keyword evidence="1" id="KW-0489">Methyltransferase</keyword>
<dbReference type="Gene3D" id="3.40.50.150">
    <property type="entry name" value="Vaccinia Virus protein VP39"/>
    <property type="match status" value="1"/>
</dbReference>
<dbReference type="EMBL" id="CP027019">
    <property type="protein sequence ID" value="AVP49164.1"/>
    <property type="molecule type" value="Genomic_DNA"/>
</dbReference>
<evidence type="ECO:0000313" key="1">
    <source>
        <dbReference type="EMBL" id="AVP49164.1"/>
    </source>
</evidence>
<dbReference type="PIRSF" id="PIRSF018637">
    <property type="entry name" value="TrmK"/>
    <property type="match status" value="1"/>
</dbReference>
<gene>
    <name evidence="1" type="ORF">C5T88_01020</name>
</gene>
<organism evidence="1 2">
    <name type="scientific">Williamsoniiplasma luminosum</name>
    <dbReference type="NCBI Taxonomy" id="214888"/>
    <lineage>
        <taxon>Bacteria</taxon>
        <taxon>Bacillati</taxon>
        <taxon>Mycoplasmatota</taxon>
        <taxon>Mollicutes</taxon>
        <taxon>Entomoplasmatales</taxon>
        <taxon>Williamsoniiplasma</taxon>
    </lineage>
</organism>
<sequence>MPTNLVNCWKNFIKVKMLSKRLQTLVNLISSGDFVAADIGTDHGLLPINLIKNKIVKKVYAVDINVKPLKIAEKNIQKHNFQKEIPTILSDGLAFTTQISDEIEYCFLAGLGSGTILEILNKDNDKIKNYLICSNTEIEQIRKFTIAKNYFIQYESFFIDQKHRYWLIWINKQKSAKKLENIFLGDFKWFEQNLEYKIYLENQIQFLEKIFLKIENDEDAKLKLFNKIKQMKEYVQLWN</sequence>
<dbReference type="PANTHER" id="PTHR38451">
    <property type="entry name" value="TRNA (ADENINE(22)-N(1))-METHYLTRANSFERASE"/>
    <property type="match status" value="1"/>
</dbReference>
<dbReference type="InterPro" id="IPR006901">
    <property type="entry name" value="TrmK"/>
</dbReference>
<protein>
    <submittedName>
        <fullName evidence="1">SAM-dependent methyltransferase</fullName>
    </submittedName>
</protein>
<accession>A0A2S0NJH1</accession>
<proteinExistence type="predicted"/>
<dbReference type="SUPFAM" id="SSF53335">
    <property type="entry name" value="S-adenosyl-L-methionine-dependent methyltransferases"/>
    <property type="match status" value="1"/>
</dbReference>
<dbReference type="AlphaFoldDB" id="A0A2S0NJH1"/>
<dbReference type="InterPro" id="IPR029063">
    <property type="entry name" value="SAM-dependent_MTases_sf"/>
</dbReference>
<keyword evidence="1" id="KW-0808">Transferase</keyword>
<name>A0A2S0NJH1_9MOLU</name>
<dbReference type="Pfam" id="PF12847">
    <property type="entry name" value="Methyltransf_18"/>
    <property type="match status" value="1"/>
</dbReference>